<name>A0A1H9FVQ4_9BACI</name>
<keyword evidence="1" id="KW-0472">Membrane</keyword>
<feature type="transmembrane region" description="Helical" evidence="1">
    <location>
        <begin position="36"/>
        <end position="55"/>
    </location>
</feature>
<dbReference type="OrthoDB" id="5870591at2"/>
<dbReference type="STRING" id="571933.SAMN05216362_11337"/>
<evidence type="ECO:0000256" key="1">
    <source>
        <dbReference type="SAM" id="Phobius"/>
    </source>
</evidence>
<accession>A0A1H9FVQ4</accession>
<keyword evidence="1" id="KW-1133">Transmembrane helix</keyword>
<feature type="transmembrane region" description="Helical" evidence="1">
    <location>
        <begin position="99"/>
        <end position="117"/>
    </location>
</feature>
<gene>
    <name evidence="3" type="ORF">SAMN05216362_11337</name>
</gene>
<reference evidence="3 4" key="1">
    <citation type="submission" date="2016-10" db="EMBL/GenBank/DDBJ databases">
        <authorList>
            <person name="de Groot N.N."/>
        </authorList>
    </citation>
    <scope>NUCLEOTIDE SEQUENCE [LARGE SCALE GENOMIC DNA]</scope>
    <source>
        <strain evidence="3 4">DSM 21633</strain>
    </source>
</reference>
<proteinExistence type="predicted"/>
<keyword evidence="1" id="KW-0812">Transmembrane</keyword>
<dbReference type="Proteomes" id="UP000199427">
    <property type="component" value="Unassembled WGS sequence"/>
</dbReference>
<evidence type="ECO:0000313" key="3">
    <source>
        <dbReference type="EMBL" id="SEQ41964.1"/>
    </source>
</evidence>
<feature type="transmembrane region" description="Helical" evidence="1">
    <location>
        <begin position="76"/>
        <end position="93"/>
    </location>
</feature>
<dbReference type="InterPro" id="IPR009936">
    <property type="entry name" value="DUF1468"/>
</dbReference>
<sequence length="147" mass="16966">MVRLAMPLFFIITSIVYLILTFDLTKSRTGDPNAPLYFPAIIGIFLLIMGIIYFFQEWKKRSEAVEEFKGLIQGRTPVLIISSLVLIFIYTFLFERIGFLFSTMIFLGGLLFVVNGIQKWLQNILISVIFSFVTWYSFSELLNVSLP</sequence>
<dbReference type="Pfam" id="PF07331">
    <property type="entry name" value="TctB"/>
    <property type="match status" value="1"/>
</dbReference>
<feature type="domain" description="DUF1468" evidence="2">
    <location>
        <begin position="6"/>
        <end position="147"/>
    </location>
</feature>
<dbReference type="EMBL" id="FOES01000013">
    <property type="protein sequence ID" value="SEQ41964.1"/>
    <property type="molecule type" value="Genomic_DNA"/>
</dbReference>
<dbReference type="AlphaFoldDB" id="A0A1H9FVQ4"/>
<protein>
    <submittedName>
        <fullName evidence="3">Putative tricarboxylic transport membrane protein</fullName>
    </submittedName>
</protein>
<evidence type="ECO:0000259" key="2">
    <source>
        <dbReference type="Pfam" id="PF07331"/>
    </source>
</evidence>
<evidence type="ECO:0000313" key="4">
    <source>
        <dbReference type="Proteomes" id="UP000199427"/>
    </source>
</evidence>
<feature type="transmembrane region" description="Helical" evidence="1">
    <location>
        <begin position="7"/>
        <end position="24"/>
    </location>
</feature>
<organism evidence="3 4">
    <name type="scientific">Piscibacillus halophilus</name>
    <dbReference type="NCBI Taxonomy" id="571933"/>
    <lineage>
        <taxon>Bacteria</taxon>
        <taxon>Bacillati</taxon>
        <taxon>Bacillota</taxon>
        <taxon>Bacilli</taxon>
        <taxon>Bacillales</taxon>
        <taxon>Bacillaceae</taxon>
        <taxon>Piscibacillus</taxon>
    </lineage>
</organism>
<keyword evidence="4" id="KW-1185">Reference proteome</keyword>
<feature type="transmembrane region" description="Helical" evidence="1">
    <location>
        <begin position="124"/>
        <end position="146"/>
    </location>
</feature>